<protein>
    <submittedName>
        <fullName evidence="3">Serine hydrolase domain-containing protein</fullName>
        <ecNumber evidence="3">3.-.-.-</ecNumber>
    </submittedName>
</protein>
<feature type="domain" description="Beta-lactamase-related" evidence="2">
    <location>
        <begin position="67"/>
        <end position="393"/>
    </location>
</feature>
<dbReference type="SUPFAM" id="SSF56601">
    <property type="entry name" value="beta-lactamase/transpeptidase-like"/>
    <property type="match status" value="1"/>
</dbReference>
<dbReference type="PROSITE" id="PS51318">
    <property type="entry name" value="TAT"/>
    <property type="match status" value="1"/>
</dbReference>
<dbReference type="PROSITE" id="PS51257">
    <property type="entry name" value="PROKAR_LIPOPROTEIN"/>
    <property type="match status" value="1"/>
</dbReference>
<sequence>MPRNTPCPHPARRAYLALALAAALTGALTACSAADAAQDTAHAPTGRPGVTSAEEARLATLAQQVVDAGAPGALVRVDDGHGKAASVARQASWARTDHTLTVNDEFRVGSNTKTMVATVILQLAAEHRLQLTDPVEKWLPGLIPNGSAITVRMLLNHTSGLYNIIPGDADVLKTFTGHDARQWTPEELIAAGVRHDPLFPPGTQYSYSNTGYIALGLVAEKVTGHSLRDLIQERIAGPLHLKSTYLVDGSDRTVSPRLSHGYEPDASHLAPVLWPGIPAGTAFAGPARPAGYIDATRINENTEWAAGSMVSSAQDWARFDTALMSGKLLPPAQLKEMRTTVAEESGNPNRYGLGLEKKATPCGPVWGHDGQAPGYSSWNYTDSTGRRTVSVYVPTIFGIAAAKPAAATEALLNAAVCTVLGKPVPAASASPSTGS</sequence>
<dbReference type="InterPro" id="IPR006311">
    <property type="entry name" value="TAT_signal"/>
</dbReference>
<dbReference type="PANTHER" id="PTHR46825:SF7">
    <property type="entry name" value="D-ALANYL-D-ALANINE CARBOXYPEPTIDASE"/>
    <property type="match status" value="1"/>
</dbReference>
<dbReference type="AlphaFoldDB" id="A0AB39M9E3"/>
<dbReference type="InterPro" id="IPR001466">
    <property type="entry name" value="Beta-lactam-related"/>
</dbReference>
<dbReference type="GO" id="GO:0016787">
    <property type="term" value="F:hydrolase activity"/>
    <property type="evidence" value="ECO:0007669"/>
    <property type="project" value="UniProtKB-KW"/>
</dbReference>
<dbReference type="RefSeq" id="WP_369188025.1">
    <property type="nucleotide sequence ID" value="NZ_CP163431.1"/>
</dbReference>
<evidence type="ECO:0000256" key="1">
    <source>
        <dbReference type="SAM" id="SignalP"/>
    </source>
</evidence>
<evidence type="ECO:0000259" key="2">
    <source>
        <dbReference type="Pfam" id="PF00144"/>
    </source>
</evidence>
<feature type="signal peptide" evidence="1">
    <location>
        <begin position="1"/>
        <end position="36"/>
    </location>
</feature>
<feature type="chain" id="PRO_5044335135" evidence="1">
    <location>
        <begin position="37"/>
        <end position="435"/>
    </location>
</feature>
<evidence type="ECO:0000313" key="3">
    <source>
        <dbReference type="EMBL" id="XDQ01706.1"/>
    </source>
</evidence>
<dbReference type="InterPro" id="IPR050491">
    <property type="entry name" value="AmpC-like"/>
</dbReference>
<dbReference type="InterPro" id="IPR012338">
    <property type="entry name" value="Beta-lactam/transpept-like"/>
</dbReference>
<reference evidence="3" key="1">
    <citation type="submission" date="2024-07" db="EMBL/GenBank/DDBJ databases">
        <authorList>
            <person name="Yu S.T."/>
        </authorList>
    </citation>
    <scope>NUCLEOTIDE SEQUENCE</scope>
    <source>
        <strain evidence="3">R08</strain>
    </source>
</reference>
<accession>A0AB39M9E3</accession>
<dbReference type="EC" id="3.-.-.-" evidence="3"/>
<organism evidence="3">
    <name type="scientific">Streptomyces sp. R08</name>
    <dbReference type="NCBI Taxonomy" id="3238624"/>
    <lineage>
        <taxon>Bacteria</taxon>
        <taxon>Bacillati</taxon>
        <taxon>Actinomycetota</taxon>
        <taxon>Actinomycetes</taxon>
        <taxon>Kitasatosporales</taxon>
        <taxon>Streptomycetaceae</taxon>
        <taxon>Streptomyces</taxon>
    </lineage>
</organism>
<name>A0AB39M9E3_9ACTN</name>
<proteinExistence type="predicted"/>
<dbReference type="EMBL" id="CP163431">
    <property type="protein sequence ID" value="XDQ01706.1"/>
    <property type="molecule type" value="Genomic_DNA"/>
</dbReference>
<gene>
    <name evidence="3" type="ORF">AB5J58_16560</name>
</gene>
<dbReference type="PANTHER" id="PTHR46825">
    <property type="entry name" value="D-ALANYL-D-ALANINE-CARBOXYPEPTIDASE/ENDOPEPTIDASE AMPH"/>
    <property type="match status" value="1"/>
</dbReference>
<dbReference type="Pfam" id="PF00144">
    <property type="entry name" value="Beta-lactamase"/>
    <property type="match status" value="1"/>
</dbReference>
<dbReference type="Gene3D" id="3.40.710.10">
    <property type="entry name" value="DD-peptidase/beta-lactamase superfamily"/>
    <property type="match status" value="1"/>
</dbReference>
<keyword evidence="1" id="KW-0732">Signal</keyword>
<keyword evidence="3" id="KW-0378">Hydrolase</keyword>